<dbReference type="Pfam" id="PF00699">
    <property type="entry name" value="Urease_beta"/>
    <property type="match status" value="1"/>
</dbReference>
<dbReference type="GO" id="GO:0016151">
    <property type="term" value="F:nickel cation binding"/>
    <property type="evidence" value="ECO:0007669"/>
    <property type="project" value="InterPro"/>
</dbReference>
<dbReference type="UniPathway" id="UPA00258">
    <property type="reaction ID" value="UER00370"/>
</dbReference>
<comment type="caution">
    <text evidence="6">The sequence shown here is derived from an EMBL/GenBank/DDBJ whole genome shotgun (WGS) entry which is preliminary data.</text>
</comment>
<evidence type="ECO:0000313" key="6">
    <source>
        <dbReference type="EMBL" id="GAO11056.1"/>
    </source>
</evidence>
<evidence type="ECO:0000256" key="4">
    <source>
        <dbReference type="ARBA" id="ARBA00047778"/>
    </source>
</evidence>
<dbReference type="InterPro" id="IPR002026">
    <property type="entry name" value="Urease_gamma/gamma-beta_su"/>
</dbReference>
<evidence type="ECO:0000256" key="3">
    <source>
        <dbReference type="ARBA" id="ARBA00022801"/>
    </source>
</evidence>
<dbReference type="InterPro" id="IPR036461">
    <property type="entry name" value="Urease_betasu_sf"/>
</dbReference>
<dbReference type="EC" id="3.5.1.5" evidence="2"/>
<dbReference type="Gene3D" id="3.30.280.10">
    <property type="entry name" value="Urease, gamma-like subunit"/>
    <property type="match status" value="1"/>
</dbReference>
<gene>
    <name evidence="6" type="primary">ureAB</name>
    <name evidence="6" type="ORF">TPA0598_07_07800</name>
</gene>
<evidence type="ECO:0000256" key="2">
    <source>
        <dbReference type="ARBA" id="ARBA00012934"/>
    </source>
</evidence>
<comment type="pathway">
    <text evidence="1">Nitrogen metabolism; urea degradation; CO(2) and NH(3) from urea (urease route): step 1/1.</text>
</comment>
<dbReference type="InterPro" id="IPR002019">
    <property type="entry name" value="Urease_beta-like"/>
</dbReference>
<name>A0A0P4RE51_9ACTN</name>
<dbReference type="SUPFAM" id="SSF54111">
    <property type="entry name" value="Urease, gamma-subunit"/>
    <property type="match status" value="1"/>
</dbReference>
<dbReference type="SUPFAM" id="SSF51278">
    <property type="entry name" value="Urease, beta-subunit"/>
    <property type="match status" value="1"/>
</dbReference>
<dbReference type="GO" id="GO:0009039">
    <property type="term" value="F:urease activity"/>
    <property type="evidence" value="ECO:0007669"/>
    <property type="project" value="UniProtKB-EC"/>
</dbReference>
<feature type="region of interest" description="Disordered" evidence="5">
    <location>
        <begin position="133"/>
        <end position="154"/>
    </location>
</feature>
<dbReference type="InterPro" id="IPR050069">
    <property type="entry name" value="Urease_subunit"/>
</dbReference>
<proteinExistence type="predicted"/>
<dbReference type="Gene3D" id="2.10.150.10">
    <property type="entry name" value="Urease, beta subunit"/>
    <property type="match status" value="1"/>
</dbReference>
<dbReference type="GO" id="GO:0035550">
    <property type="term" value="C:urease complex"/>
    <property type="evidence" value="ECO:0007669"/>
    <property type="project" value="InterPro"/>
</dbReference>
<dbReference type="PANTHER" id="PTHR33569:SF1">
    <property type="entry name" value="UREASE"/>
    <property type="match status" value="1"/>
</dbReference>
<dbReference type="Proteomes" id="UP000048965">
    <property type="component" value="Unassembled WGS sequence"/>
</dbReference>
<dbReference type="EMBL" id="BBNO01000007">
    <property type="protein sequence ID" value="GAO11056.1"/>
    <property type="molecule type" value="Genomic_DNA"/>
</dbReference>
<reference evidence="6 7" key="2">
    <citation type="journal article" date="2015" name="Stand. Genomic Sci.">
        <title>Draft genome sequence of marine-derived Streptomyces sp. TP-A0598, a producer of anti-MRSA antibiotic lydicamycins.</title>
        <authorList>
            <person name="Komaki H."/>
            <person name="Ichikawa N."/>
            <person name="Hosoyama A."/>
            <person name="Fujita N."/>
            <person name="Igarashi Y."/>
        </authorList>
    </citation>
    <scope>NUCLEOTIDE SEQUENCE [LARGE SCALE GENOMIC DNA]</scope>
    <source>
        <strain evidence="6 7">NBRC 110027</strain>
    </source>
</reference>
<evidence type="ECO:0000256" key="5">
    <source>
        <dbReference type="SAM" id="MobiDB-lite"/>
    </source>
</evidence>
<dbReference type="Pfam" id="PF00547">
    <property type="entry name" value="Urease_gamma"/>
    <property type="match status" value="1"/>
</dbReference>
<evidence type="ECO:0000256" key="1">
    <source>
        <dbReference type="ARBA" id="ARBA00004897"/>
    </source>
</evidence>
<dbReference type="AlphaFoldDB" id="A0A0P4RE51"/>
<organism evidence="6 7">
    <name type="scientific">Streptomyces lydicamycinicus</name>
    <dbReference type="NCBI Taxonomy" id="1546107"/>
    <lineage>
        <taxon>Bacteria</taxon>
        <taxon>Bacillati</taxon>
        <taxon>Actinomycetota</taxon>
        <taxon>Actinomycetes</taxon>
        <taxon>Kitasatosporales</taxon>
        <taxon>Streptomycetaceae</taxon>
        <taxon>Streptomyces</taxon>
    </lineage>
</organism>
<keyword evidence="7" id="KW-1185">Reference proteome</keyword>
<dbReference type="NCBIfam" id="NF009712">
    <property type="entry name" value="PRK13241.1"/>
    <property type="match status" value="1"/>
</dbReference>
<sequence>MIEARLTPSEAIFRVPRHAWPHALSAQEKRLIVHLTPHEQERLLIHVAADVAQRRRDSGLLLNYPEVMALLTVHVFEQARAGKTVSDIMDSGRQLLSRDEVMDGVPEMIKNVQVEATFPDGTKLVTLHDPFPEATEEPEVYPGKVEHPRPPRKPDCPVDCRGDGSSSCCDKCREAEAVSWYEAIEFNADLQEDAPTLPGEGRTRIRVKNVSDRPIQVGSHYHFAEVNPGLKVLKVEVPSGPGLESPQELKDCEAAWMRRLNIAAGTSVRFEPGDECCVELVEIQGDRQAKGLREETHQ</sequence>
<dbReference type="NCBIfam" id="TIGR00193">
    <property type="entry name" value="urease_gam"/>
    <property type="match status" value="1"/>
</dbReference>
<dbReference type="InterPro" id="IPR036463">
    <property type="entry name" value="Urease_gamma_sf"/>
</dbReference>
<protein>
    <recommendedName>
        <fullName evidence="2">urease</fullName>
        <ecNumber evidence="2">3.5.1.5</ecNumber>
    </recommendedName>
</protein>
<comment type="catalytic activity">
    <reaction evidence="4">
        <text>urea + 2 H2O + H(+) = hydrogencarbonate + 2 NH4(+)</text>
        <dbReference type="Rhea" id="RHEA:20557"/>
        <dbReference type="ChEBI" id="CHEBI:15377"/>
        <dbReference type="ChEBI" id="CHEBI:15378"/>
        <dbReference type="ChEBI" id="CHEBI:16199"/>
        <dbReference type="ChEBI" id="CHEBI:17544"/>
        <dbReference type="ChEBI" id="CHEBI:28938"/>
        <dbReference type="EC" id="3.5.1.5"/>
    </reaction>
</comment>
<dbReference type="GO" id="GO:0043419">
    <property type="term" value="P:urea catabolic process"/>
    <property type="evidence" value="ECO:0007669"/>
    <property type="project" value="UniProtKB-UniPathway"/>
</dbReference>
<evidence type="ECO:0000313" key="7">
    <source>
        <dbReference type="Proteomes" id="UP000048965"/>
    </source>
</evidence>
<feature type="compositionally biased region" description="Basic and acidic residues" evidence="5">
    <location>
        <begin position="144"/>
        <end position="154"/>
    </location>
</feature>
<reference evidence="7" key="1">
    <citation type="submission" date="2014-09" db="EMBL/GenBank/DDBJ databases">
        <title>Whole genome shotgun sequence of Streptomyces sp. NBRC 110027.</title>
        <authorList>
            <person name="Komaki H."/>
            <person name="Ichikawa N."/>
            <person name="Katano-Makiyama Y."/>
            <person name="Hosoyama A."/>
            <person name="Hashimoto M."/>
            <person name="Uohara A."/>
            <person name="Kitahashi Y."/>
            <person name="Ohji S."/>
            <person name="Kimura A."/>
            <person name="Yamazoe A."/>
            <person name="Igarashi Y."/>
            <person name="Fujita N."/>
        </authorList>
    </citation>
    <scope>NUCLEOTIDE SEQUENCE [LARGE SCALE GENOMIC DNA]</scope>
    <source>
        <strain evidence="7">NBRC 110027</strain>
    </source>
</reference>
<dbReference type="PANTHER" id="PTHR33569">
    <property type="entry name" value="UREASE"/>
    <property type="match status" value="1"/>
</dbReference>
<accession>A0A0P4RE51</accession>
<dbReference type="CDD" id="cd00390">
    <property type="entry name" value="Urease_gamma"/>
    <property type="match status" value="1"/>
</dbReference>
<keyword evidence="3" id="KW-0378">Hydrolase</keyword>